<evidence type="ECO:0000259" key="1">
    <source>
        <dbReference type="Pfam" id="PF01636"/>
    </source>
</evidence>
<protein>
    <recommendedName>
        <fullName evidence="1">Aminoglycoside phosphotransferase domain-containing protein</fullName>
    </recommendedName>
</protein>
<reference evidence="2" key="1">
    <citation type="submission" date="2023-07" db="EMBL/GenBank/DDBJ databases">
        <title>Genomic Encyclopedia of Type Strains, Phase IV (KMG-IV): sequencing the most valuable type-strain genomes for metagenomic binning, comparative biology and taxonomic classification.</title>
        <authorList>
            <person name="Goeker M."/>
        </authorList>
    </citation>
    <scope>NUCLEOTIDE SEQUENCE</scope>
    <source>
        <strain evidence="2">DSM 24202</strain>
    </source>
</reference>
<sequence>MFLHIQPEWQVVLKQNGLDNYQALLSFTNDCCMSSHTRGATWRHTLSDGRTIFIKQDYFTKIAVACRYLLRGKKPLCNMEKERRAFALAAQHGFAVPEVIAWGEQRRLGLPHTGVMIMLPVDGIPVDRFAADPKNKDQAHAAIAKAEHTLARLQDCRLDWKTDCKPEHFFIRPDGSIALIDLERLRQRKRPLTQDYRDRQLRRFRSLLPETFRPPHQDHPHATAHGAAFCTNCSRDS</sequence>
<dbReference type="Proteomes" id="UP001238163">
    <property type="component" value="Unassembled WGS sequence"/>
</dbReference>
<dbReference type="EMBL" id="JAUSVL010000001">
    <property type="protein sequence ID" value="MDQ0287955.1"/>
    <property type="molecule type" value="Genomic_DNA"/>
</dbReference>
<organism evidence="2 3">
    <name type="scientific">Oligosphaera ethanolica</name>
    <dbReference type="NCBI Taxonomy" id="760260"/>
    <lineage>
        <taxon>Bacteria</taxon>
        <taxon>Pseudomonadati</taxon>
        <taxon>Lentisphaerota</taxon>
        <taxon>Oligosphaeria</taxon>
        <taxon>Oligosphaerales</taxon>
        <taxon>Oligosphaeraceae</taxon>
        <taxon>Oligosphaera</taxon>
    </lineage>
</organism>
<dbReference type="AlphaFoldDB" id="A0AAE3VCG2"/>
<accession>A0AAE3VCG2</accession>
<evidence type="ECO:0000313" key="2">
    <source>
        <dbReference type="EMBL" id="MDQ0287955.1"/>
    </source>
</evidence>
<name>A0AAE3VCG2_9BACT</name>
<dbReference type="SUPFAM" id="SSF56112">
    <property type="entry name" value="Protein kinase-like (PK-like)"/>
    <property type="match status" value="1"/>
</dbReference>
<gene>
    <name evidence="2" type="ORF">J3R75_000062</name>
</gene>
<dbReference type="InterPro" id="IPR011009">
    <property type="entry name" value="Kinase-like_dom_sf"/>
</dbReference>
<proteinExistence type="predicted"/>
<dbReference type="InterPro" id="IPR002575">
    <property type="entry name" value="Aminoglycoside_PTrfase"/>
</dbReference>
<comment type="caution">
    <text evidence="2">The sequence shown here is derived from an EMBL/GenBank/DDBJ whole genome shotgun (WGS) entry which is preliminary data.</text>
</comment>
<keyword evidence="3" id="KW-1185">Reference proteome</keyword>
<dbReference type="Pfam" id="PF01636">
    <property type="entry name" value="APH"/>
    <property type="match status" value="1"/>
</dbReference>
<evidence type="ECO:0000313" key="3">
    <source>
        <dbReference type="Proteomes" id="UP001238163"/>
    </source>
</evidence>
<feature type="domain" description="Aminoglycoside phosphotransferase" evidence="1">
    <location>
        <begin position="77"/>
        <end position="213"/>
    </location>
</feature>
<dbReference type="RefSeq" id="WP_307259118.1">
    <property type="nucleotide sequence ID" value="NZ_JAUSVL010000001.1"/>
</dbReference>